<evidence type="ECO:0008006" key="3">
    <source>
        <dbReference type="Google" id="ProtNLM"/>
    </source>
</evidence>
<feature type="non-terminal residue" evidence="2">
    <location>
        <position position="1"/>
    </location>
</feature>
<protein>
    <recommendedName>
        <fullName evidence="3">Secreted protein</fullName>
    </recommendedName>
</protein>
<proteinExistence type="predicted"/>
<evidence type="ECO:0000313" key="2">
    <source>
        <dbReference type="EMBL" id="JAT79022.1"/>
    </source>
</evidence>
<feature type="signal peptide" evidence="1">
    <location>
        <begin position="1"/>
        <end position="19"/>
    </location>
</feature>
<reference evidence="2" key="1">
    <citation type="submission" date="2016-07" db="EMBL/GenBank/DDBJ databases">
        <title>Salivary Glands transcriptome analysis on engorged females of Ornithodoros brasiliensis (Acari:Argasidae).</title>
        <authorList>
            <person name="Simons S.M."/>
            <person name="Carvalho E."/>
            <person name="Junqueira-de-Azevedo I."/>
            <person name="Ho P.L."/>
            <person name="Giovanni D."/>
            <person name="Mendonca R."/>
            <person name="Onofrio V."/>
            <person name="Landulfo G."/>
            <person name="Ramirez D."/>
            <person name="Barros-Battesti D."/>
        </authorList>
    </citation>
    <scope>NUCLEOTIDE SEQUENCE</scope>
    <source>
        <strain evidence="2">Female</strain>
        <tissue evidence="2">Salivary gland</tissue>
    </source>
</reference>
<feature type="chain" id="PRO_5008901586" description="Secreted protein" evidence="1">
    <location>
        <begin position="20"/>
        <end position="181"/>
    </location>
</feature>
<sequence>AACNSVPSLVLSVLQLVESSPAGKSSVKTCHKPARVPKGCPDEPQRMGEAVLGSCTYHCTKNRKRYYGHRIHATCWGKTENGRPGIAPFVGDCVNGTCVQDLTGQQWYHRCKDKVYNPDVDVGKNYTKCYYGCDRGHTDYRYYGYYHGYPCHVPENETRPGEKPYRGNCYFGNCVPKVRLP</sequence>
<organism evidence="2">
    <name type="scientific">Ornithodoros brasiliensis</name>
    <name type="common">Mouro tick</name>
    <dbReference type="NCBI Taxonomy" id="888526"/>
    <lineage>
        <taxon>Eukaryota</taxon>
        <taxon>Metazoa</taxon>
        <taxon>Ecdysozoa</taxon>
        <taxon>Arthropoda</taxon>
        <taxon>Chelicerata</taxon>
        <taxon>Arachnida</taxon>
        <taxon>Acari</taxon>
        <taxon>Parasitiformes</taxon>
        <taxon>Ixodida</taxon>
        <taxon>Ixodoidea</taxon>
        <taxon>Argasidae</taxon>
        <taxon>Ornithodorinae</taxon>
        <taxon>Ornithodoros</taxon>
    </lineage>
</organism>
<dbReference type="EMBL" id="GETE01000614">
    <property type="protein sequence ID" value="JAT79022.1"/>
    <property type="molecule type" value="Transcribed_RNA"/>
</dbReference>
<name>A0A1D2AIK3_ORNBR</name>
<accession>A0A1D2AIK3</accession>
<dbReference type="AlphaFoldDB" id="A0A1D2AIK3"/>
<evidence type="ECO:0000256" key="1">
    <source>
        <dbReference type="SAM" id="SignalP"/>
    </source>
</evidence>
<keyword evidence="1" id="KW-0732">Signal</keyword>